<accession>A0A0P8X6P0</accession>
<keyword evidence="1" id="KW-0812">Transmembrane</keyword>
<dbReference type="AlphaFoldDB" id="A0A0P8X6P0"/>
<evidence type="ECO:0000256" key="1">
    <source>
        <dbReference type="SAM" id="Phobius"/>
    </source>
</evidence>
<dbReference type="PATRIC" id="fig|294.162.peg.374"/>
<name>A0A0P8X6P0_PSEFL</name>
<dbReference type="EMBL" id="LJXB01000045">
    <property type="protein sequence ID" value="KPU61845.1"/>
    <property type="molecule type" value="Genomic_DNA"/>
</dbReference>
<dbReference type="Proteomes" id="UP000050349">
    <property type="component" value="Unassembled WGS sequence"/>
</dbReference>
<evidence type="ECO:0000313" key="2">
    <source>
        <dbReference type="EMBL" id="KPU61845.1"/>
    </source>
</evidence>
<organism evidence="2 3">
    <name type="scientific">Pseudomonas fluorescens</name>
    <dbReference type="NCBI Taxonomy" id="294"/>
    <lineage>
        <taxon>Bacteria</taxon>
        <taxon>Pseudomonadati</taxon>
        <taxon>Pseudomonadota</taxon>
        <taxon>Gammaproteobacteria</taxon>
        <taxon>Pseudomonadales</taxon>
        <taxon>Pseudomonadaceae</taxon>
        <taxon>Pseudomonas</taxon>
    </lineage>
</organism>
<sequence>MFFQASKGREQKWGALLQLILVNRSNSVSFFPALLAACLLPALVCGFPIGVF</sequence>
<comment type="caution">
    <text evidence="2">The sequence shown here is derived from an EMBL/GenBank/DDBJ whole genome shotgun (WGS) entry which is preliminary data.</text>
</comment>
<reference evidence="2 3" key="1">
    <citation type="submission" date="2015-09" db="EMBL/GenBank/DDBJ databases">
        <authorList>
            <person name="Jackson K.R."/>
            <person name="Lunt B.L."/>
            <person name="Fisher J.N.B."/>
            <person name="Gardner A.V."/>
            <person name="Bailey M.E."/>
            <person name="Deus L.M."/>
            <person name="Earl A.S."/>
            <person name="Gibby P.D."/>
            <person name="Hartmann K.A."/>
            <person name="Liu J.E."/>
            <person name="Manci A.M."/>
            <person name="Nielsen D.A."/>
            <person name="Solomon M.B."/>
            <person name="Breakwell D.P."/>
            <person name="Burnett S.H."/>
            <person name="Grose J.H."/>
        </authorList>
    </citation>
    <scope>NUCLEOTIDE SEQUENCE [LARGE SCALE GENOMIC DNA]</scope>
    <source>
        <strain evidence="2 3">S613</strain>
    </source>
</reference>
<keyword evidence="1" id="KW-0472">Membrane</keyword>
<keyword evidence="1" id="KW-1133">Transmembrane helix</keyword>
<gene>
    <name evidence="2" type="ORF">AN403_5831</name>
</gene>
<proteinExistence type="predicted"/>
<evidence type="ECO:0000313" key="3">
    <source>
        <dbReference type="Proteomes" id="UP000050349"/>
    </source>
</evidence>
<protein>
    <submittedName>
        <fullName evidence="2">Uncharacterized protein</fullName>
    </submittedName>
</protein>
<feature type="transmembrane region" description="Helical" evidence="1">
    <location>
        <begin position="30"/>
        <end position="51"/>
    </location>
</feature>